<sequence length="185" mass="20730">MKATIPVRSLFVAPQRFSRCTPVVRVAIAQAAPARQIQQRSFFSLADVAKLLPNAQAQQRDGDEYEDPNSQRFHARKILPYSQEQLYNIVADVPSYSQFIPFCASSSVITSSTSATPAQRLPTRQEPFDVEAELQVGFGNFSEKYTSRVQGIPFESVTAFLPKVQDMMVEAFEKRCLQVYGKGKV</sequence>
<evidence type="ECO:0000313" key="1">
    <source>
        <dbReference type="EMBL" id="KAJ9125808.1"/>
    </source>
</evidence>
<name>A0ACC2XQD7_9TREE</name>
<reference evidence="1" key="1">
    <citation type="submission" date="2023-04" db="EMBL/GenBank/DDBJ databases">
        <title>Draft Genome sequencing of Naganishia species isolated from polar environments using Oxford Nanopore Technology.</title>
        <authorList>
            <person name="Leo P."/>
            <person name="Venkateswaran K."/>
        </authorList>
    </citation>
    <scope>NUCLEOTIDE SEQUENCE</scope>
    <source>
        <strain evidence="1">DBVPG 5303</strain>
    </source>
</reference>
<evidence type="ECO:0000313" key="2">
    <source>
        <dbReference type="Proteomes" id="UP001234202"/>
    </source>
</evidence>
<proteinExistence type="predicted"/>
<organism evidence="1 2">
    <name type="scientific">Naganishia onofrii</name>
    <dbReference type="NCBI Taxonomy" id="1851511"/>
    <lineage>
        <taxon>Eukaryota</taxon>
        <taxon>Fungi</taxon>
        <taxon>Dikarya</taxon>
        <taxon>Basidiomycota</taxon>
        <taxon>Agaricomycotina</taxon>
        <taxon>Tremellomycetes</taxon>
        <taxon>Filobasidiales</taxon>
        <taxon>Filobasidiaceae</taxon>
        <taxon>Naganishia</taxon>
    </lineage>
</organism>
<dbReference type="Proteomes" id="UP001234202">
    <property type="component" value="Unassembled WGS sequence"/>
</dbReference>
<gene>
    <name evidence="1" type="ORF">QFC24_002592</name>
</gene>
<keyword evidence="2" id="KW-1185">Reference proteome</keyword>
<protein>
    <submittedName>
        <fullName evidence="1">Uncharacterized protein</fullName>
    </submittedName>
</protein>
<dbReference type="EMBL" id="JASBWV010000007">
    <property type="protein sequence ID" value="KAJ9125808.1"/>
    <property type="molecule type" value="Genomic_DNA"/>
</dbReference>
<accession>A0ACC2XQD7</accession>
<comment type="caution">
    <text evidence="1">The sequence shown here is derived from an EMBL/GenBank/DDBJ whole genome shotgun (WGS) entry which is preliminary data.</text>
</comment>